<feature type="compositionally biased region" description="Low complexity" evidence="1">
    <location>
        <begin position="342"/>
        <end position="354"/>
    </location>
</feature>
<keyword evidence="4" id="KW-0808">Transferase</keyword>
<reference evidence="4" key="1">
    <citation type="submission" date="2020-01" db="EMBL/GenBank/DDBJ databases">
        <authorList>
            <person name="Rat A."/>
        </authorList>
    </citation>
    <scope>NUCLEOTIDE SEQUENCE</scope>
    <source>
        <strain evidence="4">LMG 31228</strain>
    </source>
</reference>
<feature type="transmembrane region" description="Helical" evidence="2">
    <location>
        <begin position="272"/>
        <end position="298"/>
    </location>
</feature>
<organism evidence="4 5">
    <name type="scientific">Neoroseomonas eburnea</name>
    <dbReference type="NCBI Taxonomy" id="1346889"/>
    <lineage>
        <taxon>Bacteria</taxon>
        <taxon>Pseudomonadati</taxon>
        <taxon>Pseudomonadota</taxon>
        <taxon>Alphaproteobacteria</taxon>
        <taxon>Acetobacterales</taxon>
        <taxon>Acetobacteraceae</taxon>
        <taxon>Neoroseomonas</taxon>
    </lineage>
</organism>
<feature type="transmembrane region" description="Helical" evidence="2">
    <location>
        <begin position="242"/>
        <end position="260"/>
    </location>
</feature>
<feature type="transmembrane region" description="Helical" evidence="2">
    <location>
        <begin position="183"/>
        <end position="200"/>
    </location>
</feature>
<dbReference type="Pfam" id="PF01757">
    <property type="entry name" value="Acyl_transf_3"/>
    <property type="match status" value="1"/>
</dbReference>
<evidence type="ECO:0000313" key="4">
    <source>
        <dbReference type="EMBL" id="MBR0679044.1"/>
    </source>
</evidence>
<comment type="caution">
    <text evidence="4">The sequence shown here is derived from an EMBL/GenBank/DDBJ whole genome shotgun (WGS) entry which is preliminary data.</text>
</comment>
<dbReference type="GO" id="GO:0000271">
    <property type="term" value="P:polysaccharide biosynthetic process"/>
    <property type="evidence" value="ECO:0007669"/>
    <property type="project" value="TreeGrafter"/>
</dbReference>
<protein>
    <submittedName>
        <fullName evidence="4">Acyltransferase</fullName>
    </submittedName>
</protein>
<feature type="transmembrane region" description="Helical" evidence="2">
    <location>
        <begin position="304"/>
        <end position="323"/>
    </location>
</feature>
<evidence type="ECO:0000313" key="5">
    <source>
        <dbReference type="Proteomes" id="UP001138709"/>
    </source>
</evidence>
<evidence type="ECO:0000259" key="3">
    <source>
        <dbReference type="Pfam" id="PF01757"/>
    </source>
</evidence>
<feature type="transmembrane region" description="Helical" evidence="2">
    <location>
        <begin position="40"/>
        <end position="60"/>
    </location>
</feature>
<keyword evidence="2" id="KW-0812">Transmembrane</keyword>
<dbReference type="RefSeq" id="WP_211844395.1">
    <property type="nucleotide sequence ID" value="NZ_JAAEDL010000001.1"/>
</dbReference>
<sequence>MTTLDAMRGIVSLMVLLYHVDDVFVARSAAAPFGGLFHGGARGVDFLFVLSGYVMTRLYLLDGVERRSAAAFLGQRARRLLPAFWIVSLMALAVYLAGFGGADKAAKLEPHRILASLLLLPQDNRPLLNVSWFLVHEALFCLLVALVLVHRRLGFGMIIAWQGTVLAMMLAGHDAGPSEVPNYLNSRSLGLGIGMIFALAQRRMAALSRERGMSFVFVAAAALFAAGVIWEGTGERDTRGVPIPLLDLAAGVMLVAATTLEGAGRWRGPSALAAIGSISYSLFLTHFSVITILVIAIARLDLALGNWAALMCAAVALILGAVFHHRVDMPIQAALRARRAPAPASPSEAPRAPRVGMAQGSATLP</sequence>
<feature type="region of interest" description="Disordered" evidence="1">
    <location>
        <begin position="342"/>
        <end position="365"/>
    </location>
</feature>
<evidence type="ECO:0000256" key="2">
    <source>
        <dbReference type="SAM" id="Phobius"/>
    </source>
</evidence>
<gene>
    <name evidence="4" type="ORF">GXW74_00970</name>
</gene>
<name>A0A9X9X5Q8_9PROT</name>
<feature type="transmembrane region" description="Helical" evidence="2">
    <location>
        <begin position="212"/>
        <end position="230"/>
    </location>
</feature>
<feature type="domain" description="Acyltransferase 3" evidence="3">
    <location>
        <begin position="4"/>
        <end position="323"/>
    </location>
</feature>
<dbReference type="GO" id="GO:0016747">
    <property type="term" value="F:acyltransferase activity, transferring groups other than amino-acyl groups"/>
    <property type="evidence" value="ECO:0007669"/>
    <property type="project" value="InterPro"/>
</dbReference>
<dbReference type="InterPro" id="IPR050879">
    <property type="entry name" value="Acyltransferase_3"/>
</dbReference>
<feature type="transmembrane region" description="Helical" evidence="2">
    <location>
        <begin position="80"/>
        <end position="102"/>
    </location>
</feature>
<dbReference type="PANTHER" id="PTHR23028">
    <property type="entry name" value="ACETYLTRANSFERASE"/>
    <property type="match status" value="1"/>
</dbReference>
<feature type="transmembrane region" description="Helical" evidence="2">
    <location>
        <begin position="127"/>
        <end position="148"/>
    </location>
</feature>
<reference evidence="4" key="2">
    <citation type="journal article" date="2021" name="Syst. Appl. Microbiol.">
        <title>Roseomonas hellenica sp. nov., isolated from roots of wild-growing Alkanna tinctoria.</title>
        <authorList>
            <person name="Rat A."/>
            <person name="Naranjo H.D."/>
            <person name="Lebbe L."/>
            <person name="Cnockaert M."/>
            <person name="Krigas N."/>
            <person name="Grigoriadou K."/>
            <person name="Maloupa E."/>
            <person name="Willems A."/>
        </authorList>
    </citation>
    <scope>NUCLEOTIDE SEQUENCE</scope>
    <source>
        <strain evidence="4">LMG 31228</strain>
    </source>
</reference>
<accession>A0A9X9X5Q8</accession>
<keyword evidence="4" id="KW-0012">Acyltransferase</keyword>
<dbReference type="AlphaFoldDB" id="A0A9X9X5Q8"/>
<dbReference type="EMBL" id="JAAEDL010000001">
    <property type="protein sequence ID" value="MBR0679044.1"/>
    <property type="molecule type" value="Genomic_DNA"/>
</dbReference>
<evidence type="ECO:0000256" key="1">
    <source>
        <dbReference type="SAM" id="MobiDB-lite"/>
    </source>
</evidence>
<dbReference type="Proteomes" id="UP001138709">
    <property type="component" value="Unassembled WGS sequence"/>
</dbReference>
<keyword evidence="2" id="KW-0472">Membrane</keyword>
<proteinExistence type="predicted"/>
<keyword evidence="2" id="KW-1133">Transmembrane helix</keyword>
<feature type="transmembrane region" description="Helical" evidence="2">
    <location>
        <begin position="153"/>
        <end position="171"/>
    </location>
</feature>
<dbReference type="InterPro" id="IPR002656">
    <property type="entry name" value="Acyl_transf_3_dom"/>
</dbReference>
<dbReference type="GO" id="GO:0016020">
    <property type="term" value="C:membrane"/>
    <property type="evidence" value="ECO:0007669"/>
    <property type="project" value="TreeGrafter"/>
</dbReference>
<keyword evidence="5" id="KW-1185">Reference proteome</keyword>
<dbReference type="PANTHER" id="PTHR23028:SF131">
    <property type="entry name" value="BLR2367 PROTEIN"/>
    <property type="match status" value="1"/>
</dbReference>